<comment type="caution">
    <text evidence="1">The sequence shown here is derived from an EMBL/GenBank/DDBJ whole genome shotgun (WGS) entry which is preliminary data.</text>
</comment>
<sequence length="113" mass="13128">MMNFNLIAIKESYSVERLTRVTLLLAKTTFLFMPVSLMTAYFSCQFKDVEFTIPNYWMWFGIIAGLSLVAICAFSVFSGTMEGKMIYKSMSRRVYDGGKTIWTMRRERKKGVQ</sequence>
<gene>
    <name evidence="1" type="ORF">LTS18_001382</name>
</gene>
<name>A0ACC3CTG2_9PEZI</name>
<organism evidence="1 2">
    <name type="scientific">Coniosporium uncinatum</name>
    <dbReference type="NCBI Taxonomy" id="93489"/>
    <lineage>
        <taxon>Eukaryota</taxon>
        <taxon>Fungi</taxon>
        <taxon>Dikarya</taxon>
        <taxon>Ascomycota</taxon>
        <taxon>Pezizomycotina</taxon>
        <taxon>Dothideomycetes</taxon>
        <taxon>Dothideomycetes incertae sedis</taxon>
        <taxon>Coniosporium</taxon>
    </lineage>
</organism>
<dbReference type="Proteomes" id="UP001186974">
    <property type="component" value="Unassembled WGS sequence"/>
</dbReference>
<keyword evidence="2" id="KW-1185">Reference proteome</keyword>
<proteinExistence type="predicted"/>
<evidence type="ECO:0000313" key="1">
    <source>
        <dbReference type="EMBL" id="KAK3044404.1"/>
    </source>
</evidence>
<evidence type="ECO:0000313" key="2">
    <source>
        <dbReference type="Proteomes" id="UP001186974"/>
    </source>
</evidence>
<protein>
    <submittedName>
        <fullName evidence="1">Uncharacterized protein</fullName>
    </submittedName>
</protein>
<dbReference type="EMBL" id="JAWDJW010011990">
    <property type="protein sequence ID" value="KAK3044404.1"/>
    <property type="molecule type" value="Genomic_DNA"/>
</dbReference>
<accession>A0ACC3CTG2</accession>
<reference evidence="1" key="1">
    <citation type="submission" date="2024-09" db="EMBL/GenBank/DDBJ databases">
        <title>Black Yeasts Isolated from many extreme environments.</title>
        <authorList>
            <person name="Coleine C."/>
            <person name="Stajich J.E."/>
            <person name="Selbmann L."/>
        </authorList>
    </citation>
    <scope>NUCLEOTIDE SEQUENCE</scope>
    <source>
        <strain evidence="1">CCFEE 5737</strain>
    </source>
</reference>